<comment type="similarity">
    <text evidence="2">Belongs to the Nudix hydrolase family.</text>
</comment>
<dbReference type="GO" id="GO:0044715">
    <property type="term" value="F:8-oxo-dGDP phosphatase activity"/>
    <property type="evidence" value="ECO:0007669"/>
    <property type="project" value="TreeGrafter"/>
</dbReference>
<feature type="domain" description="Nudix hydrolase" evidence="17">
    <location>
        <begin position="1"/>
        <end position="128"/>
    </location>
</feature>
<accession>A0A1I7C9B0</accession>
<keyword evidence="4" id="KW-0235">DNA replication</keyword>
<dbReference type="Proteomes" id="UP000199673">
    <property type="component" value="Unassembled WGS sequence"/>
</dbReference>
<evidence type="ECO:0000256" key="12">
    <source>
        <dbReference type="ARBA" id="ARBA00038905"/>
    </source>
</evidence>
<evidence type="ECO:0000256" key="11">
    <source>
        <dbReference type="ARBA" id="ARBA00036904"/>
    </source>
</evidence>
<comment type="cofactor">
    <cofactor evidence="1">
        <name>Mg(2+)</name>
        <dbReference type="ChEBI" id="CHEBI:18420"/>
    </cofactor>
</comment>
<evidence type="ECO:0000256" key="15">
    <source>
        <dbReference type="ARBA" id="ARBA00041979"/>
    </source>
</evidence>
<keyword evidence="9" id="KW-0234">DNA repair</keyword>
<dbReference type="EC" id="3.6.1.55" evidence="12"/>
<dbReference type="InterPro" id="IPR015797">
    <property type="entry name" value="NUDIX_hydrolase-like_dom_sf"/>
</dbReference>
<evidence type="ECO:0000256" key="4">
    <source>
        <dbReference type="ARBA" id="ARBA00022705"/>
    </source>
</evidence>
<dbReference type="SUPFAM" id="SSF55811">
    <property type="entry name" value="Nudix"/>
    <property type="match status" value="1"/>
</dbReference>
<evidence type="ECO:0000313" key="19">
    <source>
        <dbReference type="Proteomes" id="UP000199673"/>
    </source>
</evidence>
<evidence type="ECO:0000256" key="9">
    <source>
        <dbReference type="ARBA" id="ARBA00023204"/>
    </source>
</evidence>
<dbReference type="GO" id="GO:0035539">
    <property type="term" value="F:8-oxo-7,8-dihydrodeoxyguanosine triphosphate pyrophosphatase activity"/>
    <property type="evidence" value="ECO:0007669"/>
    <property type="project" value="UniProtKB-EC"/>
</dbReference>
<dbReference type="GO" id="GO:0044716">
    <property type="term" value="F:8-oxo-GDP phosphatase activity"/>
    <property type="evidence" value="ECO:0007669"/>
    <property type="project" value="TreeGrafter"/>
</dbReference>
<evidence type="ECO:0000256" key="8">
    <source>
        <dbReference type="ARBA" id="ARBA00022842"/>
    </source>
</evidence>
<reference evidence="19" key="1">
    <citation type="submission" date="2016-10" db="EMBL/GenBank/DDBJ databases">
        <authorList>
            <person name="Varghese N."/>
            <person name="Submissions S."/>
        </authorList>
    </citation>
    <scope>NUCLEOTIDE SEQUENCE [LARGE SCALE GENOMIC DNA]</scope>
    <source>
        <strain evidence="19">DSM 23445</strain>
    </source>
</reference>
<dbReference type="Gene3D" id="3.90.79.10">
    <property type="entry name" value="Nucleoside Triphosphate Pyrophosphohydrolase"/>
    <property type="match status" value="1"/>
</dbReference>
<dbReference type="PROSITE" id="PS51462">
    <property type="entry name" value="NUDIX"/>
    <property type="match status" value="1"/>
</dbReference>
<keyword evidence="3" id="KW-0515">Mutator protein</keyword>
<dbReference type="InterPro" id="IPR000086">
    <property type="entry name" value="NUDIX_hydrolase_dom"/>
</dbReference>
<evidence type="ECO:0000256" key="6">
    <source>
        <dbReference type="ARBA" id="ARBA00022763"/>
    </source>
</evidence>
<evidence type="ECO:0000256" key="13">
    <source>
        <dbReference type="ARBA" id="ARBA00040794"/>
    </source>
</evidence>
<keyword evidence="19" id="KW-1185">Reference proteome</keyword>
<sequence length="144" mass="16217">MGVVLVTCALIFLNDKVLCAQRSSTMNLPGLWEFPGGKIEKGESPEECLVREIKEELAITIKVLGALKPNDHAYSKGIVIRLLPYVCIWQCGEVKLLEHQQIKWVEKGNLNSLNWAPADIPIVNDLSENWNIIQKQLVDYTTES</sequence>
<keyword evidence="7" id="KW-0378">Hydrolase</keyword>
<dbReference type="OrthoDB" id="9810648at2"/>
<dbReference type="GO" id="GO:0046872">
    <property type="term" value="F:metal ion binding"/>
    <property type="evidence" value="ECO:0007669"/>
    <property type="project" value="UniProtKB-KW"/>
</dbReference>
<dbReference type="GO" id="GO:0008413">
    <property type="term" value="F:8-oxo-7,8-dihydroguanosine triphosphate pyrophosphatase activity"/>
    <property type="evidence" value="ECO:0007669"/>
    <property type="project" value="TreeGrafter"/>
</dbReference>
<evidence type="ECO:0000256" key="10">
    <source>
        <dbReference type="ARBA" id="ARBA00035861"/>
    </source>
</evidence>
<evidence type="ECO:0000256" key="16">
    <source>
        <dbReference type="ARBA" id="ARBA00042798"/>
    </source>
</evidence>
<comment type="catalytic activity">
    <reaction evidence="10">
        <text>8-oxo-dGTP + H2O = 8-oxo-dGMP + diphosphate + H(+)</text>
        <dbReference type="Rhea" id="RHEA:31575"/>
        <dbReference type="ChEBI" id="CHEBI:15377"/>
        <dbReference type="ChEBI" id="CHEBI:15378"/>
        <dbReference type="ChEBI" id="CHEBI:33019"/>
        <dbReference type="ChEBI" id="CHEBI:63224"/>
        <dbReference type="ChEBI" id="CHEBI:77896"/>
        <dbReference type="EC" id="3.6.1.55"/>
    </reaction>
</comment>
<comment type="catalytic activity">
    <reaction evidence="11">
        <text>8-oxo-GTP + H2O = 8-oxo-GMP + diphosphate + H(+)</text>
        <dbReference type="Rhea" id="RHEA:67616"/>
        <dbReference type="ChEBI" id="CHEBI:15377"/>
        <dbReference type="ChEBI" id="CHEBI:15378"/>
        <dbReference type="ChEBI" id="CHEBI:33019"/>
        <dbReference type="ChEBI" id="CHEBI:143553"/>
        <dbReference type="ChEBI" id="CHEBI:145694"/>
    </reaction>
</comment>
<evidence type="ECO:0000256" key="5">
    <source>
        <dbReference type="ARBA" id="ARBA00022723"/>
    </source>
</evidence>
<evidence type="ECO:0000256" key="14">
    <source>
        <dbReference type="ARBA" id="ARBA00041592"/>
    </source>
</evidence>
<evidence type="ECO:0000259" key="17">
    <source>
        <dbReference type="PROSITE" id="PS51462"/>
    </source>
</evidence>
<protein>
    <recommendedName>
        <fullName evidence="13">8-oxo-dGTP diphosphatase</fullName>
        <ecNumber evidence="12">3.6.1.55</ecNumber>
    </recommendedName>
    <alternativeName>
        <fullName evidence="16">7,8-dihydro-8-oxoguanine-triphosphatase</fullName>
    </alternativeName>
    <alternativeName>
        <fullName evidence="15">Mutator protein MutT</fullName>
    </alternativeName>
    <alternativeName>
        <fullName evidence="14">dGTP pyrophosphohydrolase</fullName>
    </alternativeName>
</protein>
<dbReference type="STRING" id="305507.SAMN04489724_2981"/>
<dbReference type="CDD" id="cd03425">
    <property type="entry name" value="NUDIX_MutT_NudA_like"/>
    <property type="match status" value="1"/>
</dbReference>
<dbReference type="EMBL" id="FPBF01000004">
    <property type="protein sequence ID" value="SFT96002.1"/>
    <property type="molecule type" value="Genomic_DNA"/>
</dbReference>
<dbReference type="PANTHER" id="PTHR47707">
    <property type="entry name" value="8-OXO-DGTP DIPHOSPHATASE"/>
    <property type="match status" value="1"/>
</dbReference>
<dbReference type="GO" id="GO:0006281">
    <property type="term" value="P:DNA repair"/>
    <property type="evidence" value="ECO:0007669"/>
    <property type="project" value="UniProtKB-KW"/>
</dbReference>
<evidence type="ECO:0000256" key="1">
    <source>
        <dbReference type="ARBA" id="ARBA00001946"/>
    </source>
</evidence>
<dbReference type="AlphaFoldDB" id="A0A1I7C9B0"/>
<evidence type="ECO:0000256" key="2">
    <source>
        <dbReference type="ARBA" id="ARBA00005582"/>
    </source>
</evidence>
<keyword evidence="8" id="KW-0460">Magnesium</keyword>
<dbReference type="Pfam" id="PF00293">
    <property type="entry name" value="NUDIX"/>
    <property type="match status" value="1"/>
</dbReference>
<dbReference type="InterPro" id="IPR020476">
    <property type="entry name" value="Nudix_hydrolase"/>
</dbReference>
<keyword evidence="5" id="KW-0479">Metal-binding</keyword>
<name>A0A1I7C9B0_9BACT</name>
<dbReference type="InterPro" id="IPR047127">
    <property type="entry name" value="MutT-like"/>
</dbReference>
<evidence type="ECO:0000256" key="3">
    <source>
        <dbReference type="ARBA" id="ARBA00022457"/>
    </source>
</evidence>
<dbReference type="PRINTS" id="PR00502">
    <property type="entry name" value="NUDIXFAMILY"/>
</dbReference>
<evidence type="ECO:0000256" key="7">
    <source>
        <dbReference type="ARBA" id="ARBA00022801"/>
    </source>
</evidence>
<proteinExistence type="inferred from homology"/>
<evidence type="ECO:0000313" key="18">
    <source>
        <dbReference type="EMBL" id="SFT96002.1"/>
    </source>
</evidence>
<dbReference type="PANTHER" id="PTHR47707:SF1">
    <property type="entry name" value="NUDIX HYDROLASE FAMILY PROTEIN"/>
    <property type="match status" value="1"/>
</dbReference>
<keyword evidence="6" id="KW-0227">DNA damage</keyword>
<dbReference type="GO" id="GO:0006260">
    <property type="term" value="P:DNA replication"/>
    <property type="evidence" value="ECO:0007669"/>
    <property type="project" value="UniProtKB-KW"/>
</dbReference>
<organism evidence="18 19">
    <name type="scientific">Algoriphagus locisalis</name>
    <dbReference type="NCBI Taxonomy" id="305507"/>
    <lineage>
        <taxon>Bacteria</taxon>
        <taxon>Pseudomonadati</taxon>
        <taxon>Bacteroidota</taxon>
        <taxon>Cytophagia</taxon>
        <taxon>Cytophagales</taxon>
        <taxon>Cyclobacteriaceae</taxon>
        <taxon>Algoriphagus</taxon>
    </lineage>
</organism>
<gene>
    <name evidence="18" type="ORF">SAMN04489724_2981</name>
</gene>